<dbReference type="InterPro" id="IPR017850">
    <property type="entry name" value="Alkaline_phosphatase_core_sf"/>
</dbReference>
<comment type="caution">
    <text evidence="9">The sequence shown here is derived from an EMBL/GenBank/DDBJ whole genome shotgun (WGS) entry which is preliminary data.</text>
</comment>
<dbReference type="GO" id="GO:0005886">
    <property type="term" value="C:plasma membrane"/>
    <property type="evidence" value="ECO:0007669"/>
    <property type="project" value="UniProtKB-SubCell"/>
</dbReference>
<feature type="domain" description="Sulfatase N-terminal" evidence="8">
    <location>
        <begin position="214"/>
        <end position="505"/>
    </location>
</feature>
<evidence type="ECO:0000256" key="6">
    <source>
        <dbReference type="ARBA" id="ARBA00023136"/>
    </source>
</evidence>
<dbReference type="Proteomes" id="UP000283087">
    <property type="component" value="Unassembled WGS sequence"/>
</dbReference>
<feature type="transmembrane region" description="Helical" evidence="7">
    <location>
        <begin position="60"/>
        <end position="80"/>
    </location>
</feature>
<organism evidence="9 10">
    <name type="scientific">Amphritea opalescens</name>
    <dbReference type="NCBI Taxonomy" id="2490544"/>
    <lineage>
        <taxon>Bacteria</taxon>
        <taxon>Pseudomonadati</taxon>
        <taxon>Pseudomonadota</taxon>
        <taxon>Gammaproteobacteria</taxon>
        <taxon>Oceanospirillales</taxon>
        <taxon>Oceanospirillaceae</taxon>
        <taxon>Amphritea</taxon>
    </lineage>
</organism>
<evidence type="ECO:0000256" key="1">
    <source>
        <dbReference type="ARBA" id="ARBA00004651"/>
    </source>
</evidence>
<accession>A0A430KR42</accession>
<dbReference type="CDD" id="cd16017">
    <property type="entry name" value="LptA"/>
    <property type="match status" value="1"/>
</dbReference>
<gene>
    <name evidence="9" type="ORF">EH243_09875</name>
</gene>
<dbReference type="RefSeq" id="WP_126158488.1">
    <property type="nucleotide sequence ID" value="NZ_RQXW01000007.1"/>
</dbReference>
<keyword evidence="6 7" id="KW-0472">Membrane</keyword>
<evidence type="ECO:0000259" key="8">
    <source>
        <dbReference type="Pfam" id="PF00884"/>
    </source>
</evidence>
<dbReference type="GO" id="GO:0009244">
    <property type="term" value="P:lipopolysaccharide core region biosynthetic process"/>
    <property type="evidence" value="ECO:0007669"/>
    <property type="project" value="TreeGrafter"/>
</dbReference>
<dbReference type="InterPro" id="IPR040423">
    <property type="entry name" value="PEA_transferase"/>
</dbReference>
<proteinExistence type="predicted"/>
<keyword evidence="3" id="KW-0808">Transferase</keyword>
<evidence type="ECO:0000256" key="5">
    <source>
        <dbReference type="ARBA" id="ARBA00022989"/>
    </source>
</evidence>
<dbReference type="InterPro" id="IPR000917">
    <property type="entry name" value="Sulfatase_N"/>
</dbReference>
<dbReference type="InterPro" id="IPR058130">
    <property type="entry name" value="PEA_transf_C"/>
</dbReference>
<evidence type="ECO:0000256" key="3">
    <source>
        <dbReference type="ARBA" id="ARBA00022679"/>
    </source>
</evidence>
<dbReference type="Pfam" id="PF00884">
    <property type="entry name" value="Sulfatase"/>
    <property type="match status" value="1"/>
</dbReference>
<comment type="subcellular location">
    <subcellularLocation>
        <location evidence="1">Cell membrane</location>
        <topology evidence="1">Multi-pass membrane protein</topology>
    </subcellularLocation>
</comment>
<name>A0A430KR42_9GAMM</name>
<dbReference type="Gene3D" id="3.40.720.10">
    <property type="entry name" value="Alkaline Phosphatase, subunit A"/>
    <property type="match status" value="1"/>
</dbReference>
<protein>
    <recommendedName>
        <fullName evidence="8">Sulfatase N-terminal domain-containing protein</fullName>
    </recommendedName>
</protein>
<dbReference type="OrthoDB" id="9786870at2"/>
<evidence type="ECO:0000313" key="10">
    <source>
        <dbReference type="Proteomes" id="UP000283087"/>
    </source>
</evidence>
<evidence type="ECO:0000256" key="4">
    <source>
        <dbReference type="ARBA" id="ARBA00022692"/>
    </source>
</evidence>
<evidence type="ECO:0000313" key="9">
    <source>
        <dbReference type="EMBL" id="RTE65981.1"/>
    </source>
</evidence>
<keyword evidence="5 7" id="KW-1133">Transmembrane helix</keyword>
<dbReference type="EMBL" id="RQXW01000007">
    <property type="protein sequence ID" value="RTE65981.1"/>
    <property type="molecule type" value="Genomic_DNA"/>
</dbReference>
<reference evidence="9 10" key="1">
    <citation type="submission" date="2018-11" db="EMBL/GenBank/DDBJ databases">
        <title>The draft genome sequence of Amphritea opalescens ANRC-JH13T.</title>
        <authorList>
            <person name="Fang Z."/>
            <person name="Zhang Y."/>
            <person name="Han X."/>
        </authorList>
    </citation>
    <scope>NUCLEOTIDE SEQUENCE [LARGE SCALE GENOMIC DNA]</scope>
    <source>
        <strain evidence="9 10">ANRC-JH13</strain>
    </source>
</reference>
<dbReference type="AlphaFoldDB" id="A0A430KR42"/>
<dbReference type="PANTHER" id="PTHR30443">
    <property type="entry name" value="INNER MEMBRANE PROTEIN"/>
    <property type="match status" value="1"/>
</dbReference>
<keyword evidence="10" id="KW-1185">Reference proteome</keyword>
<keyword evidence="2" id="KW-1003">Cell membrane</keyword>
<evidence type="ECO:0000256" key="2">
    <source>
        <dbReference type="ARBA" id="ARBA00022475"/>
    </source>
</evidence>
<feature type="transmembrane region" description="Helical" evidence="7">
    <location>
        <begin position="37"/>
        <end position="53"/>
    </location>
</feature>
<feature type="transmembrane region" description="Helical" evidence="7">
    <location>
        <begin position="141"/>
        <end position="163"/>
    </location>
</feature>
<dbReference type="PANTHER" id="PTHR30443:SF2">
    <property type="entry name" value="PHOSPHOETHANOLAMINE TRANSFERASE EPTC"/>
    <property type="match status" value="1"/>
</dbReference>
<keyword evidence="4 7" id="KW-0812">Transmembrane</keyword>
<dbReference type="SUPFAM" id="SSF53649">
    <property type="entry name" value="Alkaline phosphatase-like"/>
    <property type="match status" value="1"/>
</dbReference>
<feature type="transmembrane region" description="Helical" evidence="7">
    <location>
        <begin position="7"/>
        <end position="25"/>
    </location>
</feature>
<dbReference type="GO" id="GO:0016776">
    <property type="term" value="F:phosphotransferase activity, phosphate group as acceptor"/>
    <property type="evidence" value="ECO:0007669"/>
    <property type="project" value="TreeGrafter"/>
</dbReference>
<feature type="transmembrane region" description="Helical" evidence="7">
    <location>
        <begin position="108"/>
        <end position="129"/>
    </location>
</feature>
<sequence>MLTRQKIISHPATTFLFILIFPFLIEFYYSEYIERELINRVGWAVMLWSLAFLTRTRWPFIVTAVFLAIASSIDIAYAVVFNGVFTTSSVEAIAQTNSNEALEFLQDYFSFEALAIIVVYLSISLYLLYNFKPRGFSQLKRYRATAIVFFTIFAYLIISGIAVQHKYGKRLPGIVGAYPGYLKGTESLETEIEQRKELVANTNIQLTNDLNDKQTYVFFIGESATRTHMSLYDYPIKTTPLLDERDDLIALDNILSNYAQTLPSLRITLTSADREDPSKFAESLSIIDAANLAGFETWWISNQQPLRGTYSVIGNMADKTLFISNDFYGNETHRFDNLVLPKLSLALQSPAKKKVIFIHLMGSHLKYDKRYPDEFKHFSSGPYYSYTSEPTSSQKSVINSYDNTILFSDTIINTAIEKLSDQAKESAGLYSLTYISDHGEEVFNSIDFKGHRPNSITPAMVEIPFITWFSDQYLQTNAKKIETLKDNRSQPAMLDEFFHYSLSLMSIDSDIIDERKDLFSSQYQPRERIVYDRNYDQAIKSDVPLKKAD</sequence>
<evidence type="ECO:0000256" key="7">
    <source>
        <dbReference type="SAM" id="Phobius"/>
    </source>
</evidence>